<keyword evidence="1" id="KW-1133">Transmembrane helix</keyword>
<name>A0A9D4X9D0_PEA</name>
<gene>
    <name evidence="2" type="ORF">KIW84_041214</name>
</gene>
<dbReference type="PANTHER" id="PTHR46373">
    <property type="entry name" value="PROTEIN RKD4"/>
    <property type="match status" value="1"/>
</dbReference>
<keyword evidence="3" id="KW-1185">Reference proteome</keyword>
<dbReference type="Gramene" id="Psat04G0121400-T1">
    <property type="protein sequence ID" value="KAI5416082.1"/>
    <property type="gene ID" value="KIW84_041214"/>
</dbReference>
<dbReference type="Proteomes" id="UP001058974">
    <property type="component" value="Chromosome 4"/>
</dbReference>
<protein>
    <submittedName>
        <fullName evidence="2">Uncharacterized protein</fullName>
    </submittedName>
</protein>
<dbReference type="GO" id="GO:0003700">
    <property type="term" value="F:DNA-binding transcription factor activity"/>
    <property type="evidence" value="ECO:0007669"/>
    <property type="project" value="InterPro"/>
</dbReference>
<keyword evidence="1" id="KW-0472">Membrane</keyword>
<dbReference type="EMBL" id="JAMSHJ010000004">
    <property type="protein sequence ID" value="KAI5416082.1"/>
    <property type="molecule type" value="Genomic_DNA"/>
</dbReference>
<organism evidence="2 3">
    <name type="scientific">Pisum sativum</name>
    <name type="common">Garden pea</name>
    <name type="synonym">Lathyrus oleraceus</name>
    <dbReference type="NCBI Taxonomy" id="3888"/>
    <lineage>
        <taxon>Eukaryota</taxon>
        <taxon>Viridiplantae</taxon>
        <taxon>Streptophyta</taxon>
        <taxon>Embryophyta</taxon>
        <taxon>Tracheophyta</taxon>
        <taxon>Spermatophyta</taxon>
        <taxon>Magnoliopsida</taxon>
        <taxon>eudicotyledons</taxon>
        <taxon>Gunneridae</taxon>
        <taxon>Pentapetalae</taxon>
        <taxon>rosids</taxon>
        <taxon>fabids</taxon>
        <taxon>Fabales</taxon>
        <taxon>Fabaceae</taxon>
        <taxon>Papilionoideae</taxon>
        <taxon>50 kb inversion clade</taxon>
        <taxon>NPAAA clade</taxon>
        <taxon>Hologalegina</taxon>
        <taxon>IRL clade</taxon>
        <taxon>Fabeae</taxon>
        <taxon>Lathyrus</taxon>
    </lineage>
</organism>
<feature type="transmembrane region" description="Helical" evidence="1">
    <location>
        <begin position="97"/>
        <end position="118"/>
    </location>
</feature>
<proteinExistence type="predicted"/>
<reference evidence="2 3" key="1">
    <citation type="journal article" date="2022" name="Nat. Genet.">
        <title>Improved pea reference genome and pan-genome highlight genomic features and evolutionary characteristics.</title>
        <authorList>
            <person name="Yang T."/>
            <person name="Liu R."/>
            <person name="Luo Y."/>
            <person name="Hu S."/>
            <person name="Wang D."/>
            <person name="Wang C."/>
            <person name="Pandey M.K."/>
            <person name="Ge S."/>
            <person name="Xu Q."/>
            <person name="Li N."/>
            <person name="Li G."/>
            <person name="Huang Y."/>
            <person name="Saxena R.K."/>
            <person name="Ji Y."/>
            <person name="Li M."/>
            <person name="Yan X."/>
            <person name="He Y."/>
            <person name="Liu Y."/>
            <person name="Wang X."/>
            <person name="Xiang C."/>
            <person name="Varshney R.K."/>
            <person name="Ding H."/>
            <person name="Gao S."/>
            <person name="Zong X."/>
        </authorList>
    </citation>
    <scope>NUCLEOTIDE SEQUENCE [LARGE SCALE GENOMIC DNA]</scope>
    <source>
        <strain evidence="2 3">cv. Zhongwan 6</strain>
    </source>
</reference>
<feature type="transmembrane region" description="Helical" evidence="1">
    <location>
        <begin position="144"/>
        <end position="164"/>
    </location>
</feature>
<evidence type="ECO:0000313" key="3">
    <source>
        <dbReference type="Proteomes" id="UP001058974"/>
    </source>
</evidence>
<dbReference type="AlphaFoldDB" id="A0A9D4X9D0"/>
<evidence type="ECO:0000313" key="2">
    <source>
        <dbReference type="EMBL" id="KAI5416082.1"/>
    </source>
</evidence>
<evidence type="ECO:0000256" key="1">
    <source>
        <dbReference type="SAM" id="Phobius"/>
    </source>
</evidence>
<dbReference type="InterPro" id="IPR044607">
    <property type="entry name" value="RKD-like"/>
</dbReference>
<keyword evidence="1" id="KW-0812">Transmembrane</keyword>
<comment type="caution">
    <text evidence="2">The sequence shown here is derived from an EMBL/GenBank/DDBJ whole genome shotgun (WGS) entry which is preliminary data.</text>
</comment>
<dbReference type="PANTHER" id="PTHR46373:SF20">
    <property type="entry name" value="PROTEIN RKD1"/>
    <property type="match status" value="1"/>
</dbReference>
<accession>A0A9D4X9D0</accession>
<sequence>MVQQNIFSFHQCFDFLQGFLKKKSEWFVHHGIVYYCWSWLCARQQCLYLTMVYLATSELVSFKKRCCYVNTSQRLTSTFTSPFRFCFDSLNSMTMCFISFALNLPFFVCITVGTTVGFDGVHRLYVLHEMLWIFAWDALPMNRIGYLVGFTAGFALFPLCNRYVSSYDDALEMGLDNEVATLEKQKKLLEKIPGMELNEETKKLRQACFKSNYKKRRLITFHH</sequence>